<dbReference type="GO" id="GO:0009055">
    <property type="term" value="F:electron transfer activity"/>
    <property type="evidence" value="ECO:0007669"/>
    <property type="project" value="InterPro"/>
</dbReference>
<organism evidence="5">
    <name type="scientific">freshwater metagenome</name>
    <dbReference type="NCBI Taxonomy" id="449393"/>
    <lineage>
        <taxon>unclassified sequences</taxon>
        <taxon>metagenomes</taxon>
        <taxon>ecological metagenomes</taxon>
    </lineage>
</organism>
<protein>
    <submittedName>
        <fullName evidence="5">Unannotated protein</fullName>
    </submittedName>
</protein>
<dbReference type="SMART" id="SM00893">
    <property type="entry name" value="ETF"/>
    <property type="match status" value="1"/>
</dbReference>
<keyword evidence="3" id="KW-0249">Electron transport</keyword>
<dbReference type="CDD" id="cd01714">
    <property type="entry name" value="ETF_beta"/>
    <property type="match status" value="1"/>
</dbReference>
<feature type="domain" description="Electron transfer flavoprotein alpha/beta-subunit N-terminal" evidence="4">
    <location>
        <begin position="33"/>
        <end position="222"/>
    </location>
</feature>
<dbReference type="Pfam" id="PF01012">
    <property type="entry name" value="ETF"/>
    <property type="match status" value="1"/>
</dbReference>
<dbReference type="AlphaFoldDB" id="A0A6J6RV30"/>
<evidence type="ECO:0000259" key="4">
    <source>
        <dbReference type="SMART" id="SM00893"/>
    </source>
</evidence>
<proteinExistence type="inferred from homology"/>
<evidence type="ECO:0000313" key="5">
    <source>
        <dbReference type="EMBL" id="CAB4726219.1"/>
    </source>
</evidence>
<comment type="similarity">
    <text evidence="1">Belongs to the ETF beta-subunit/FixA family.</text>
</comment>
<evidence type="ECO:0000256" key="2">
    <source>
        <dbReference type="ARBA" id="ARBA00022448"/>
    </source>
</evidence>
<dbReference type="PIRSF" id="PIRSF000090">
    <property type="entry name" value="Beta-ETF"/>
    <property type="match status" value="1"/>
</dbReference>
<sequence length="269" mass="27504">MPEGAPDLGTMNVVVCVKQIPDPADPGALDPTTKTLKRDGKLILDESDSYGVEMALQLVAAAGGGEVSLVSMAPNNEVSGIRTALAMGAASAILVSDPALKGTDALGTAKVLAAAIARKSPDLVIAATESSDGYTGTVPAQIAEILGLPSVTFAKSVAIEGGVAKVQRQTEAGYDEVECPLPALVSVTAGVVEPRYPSFKGIMAAKSKPVDMLTVADLGIDADRVGWAGGGQEIVDIVAAPARQAGEKFEDDGTAHERIIAFLENLKIL</sequence>
<keyword evidence="2" id="KW-0813">Transport</keyword>
<dbReference type="GO" id="GO:0005829">
    <property type="term" value="C:cytosol"/>
    <property type="evidence" value="ECO:0007669"/>
    <property type="project" value="TreeGrafter"/>
</dbReference>
<reference evidence="5" key="1">
    <citation type="submission" date="2020-05" db="EMBL/GenBank/DDBJ databases">
        <authorList>
            <person name="Chiriac C."/>
            <person name="Salcher M."/>
            <person name="Ghai R."/>
            <person name="Kavagutti S V."/>
        </authorList>
    </citation>
    <scope>NUCLEOTIDE SEQUENCE</scope>
</reference>
<dbReference type="EMBL" id="CAEZYR010000003">
    <property type="protein sequence ID" value="CAB4726219.1"/>
    <property type="molecule type" value="Genomic_DNA"/>
</dbReference>
<dbReference type="InterPro" id="IPR014730">
    <property type="entry name" value="ETF_a/b_N"/>
</dbReference>
<dbReference type="Gene3D" id="3.40.50.620">
    <property type="entry name" value="HUPs"/>
    <property type="match status" value="1"/>
</dbReference>
<accession>A0A6J6RV30</accession>
<gene>
    <name evidence="5" type="ORF">UFOPK2754_00159</name>
</gene>
<evidence type="ECO:0000256" key="3">
    <source>
        <dbReference type="ARBA" id="ARBA00022982"/>
    </source>
</evidence>
<evidence type="ECO:0000256" key="1">
    <source>
        <dbReference type="ARBA" id="ARBA00007557"/>
    </source>
</evidence>
<dbReference type="InterPro" id="IPR014729">
    <property type="entry name" value="Rossmann-like_a/b/a_fold"/>
</dbReference>
<dbReference type="InterPro" id="IPR033948">
    <property type="entry name" value="ETF_beta_N"/>
</dbReference>
<name>A0A6J6RV30_9ZZZZ</name>
<dbReference type="InterPro" id="IPR012255">
    <property type="entry name" value="ETF_b"/>
</dbReference>
<dbReference type="SUPFAM" id="SSF52402">
    <property type="entry name" value="Adenine nucleotide alpha hydrolases-like"/>
    <property type="match status" value="1"/>
</dbReference>
<dbReference type="PANTHER" id="PTHR21294">
    <property type="entry name" value="ELECTRON TRANSFER FLAVOPROTEIN BETA-SUBUNIT"/>
    <property type="match status" value="1"/>
</dbReference>
<dbReference type="PANTHER" id="PTHR21294:SF8">
    <property type="entry name" value="ELECTRON TRANSFER FLAVOPROTEIN SUBUNIT BETA"/>
    <property type="match status" value="1"/>
</dbReference>